<dbReference type="NCBIfam" id="TIGR02778">
    <property type="entry name" value="ligD_pol"/>
    <property type="match status" value="1"/>
</dbReference>
<evidence type="ECO:0000259" key="22">
    <source>
        <dbReference type="PROSITE" id="PS50160"/>
    </source>
</evidence>
<dbReference type="eggNOG" id="COG3285">
    <property type="taxonomic scope" value="Bacteria"/>
</dbReference>
<proteinExistence type="predicted"/>
<evidence type="ECO:0000313" key="23">
    <source>
        <dbReference type="EMBL" id="EKV31303.1"/>
    </source>
</evidence>
<evidence type="ECO:0000256" key="11">
    <source>
        <dbReference type="ARBA" id="ARBA00022839"/>
    </source>
</evidence>
<dbReference type="AlphaFoldDB" id="K9HLT4"/>
<dbReference type="Pfam" id="PF21686">
    <property type="entry name" value="LigD_Prim-Pol"/>
    <property type="match status" value="1"/>
</dbReference>
<evidence type="ECO:0000256" key="19">
    <source>
        <dbReference type="ARBA" id="ARBA00029943"/>
    </source>
</evidence>
<evidence type="ECO:0000256" key="15">
    <source>
        <dbReference type="ARBA" id="ARBA00023172"/>
    </source>
</evidence>
<dbReference type="CDD" id="cd07971">
    <property type="entry name" value="OBF_DNA_ligase_LigD"/>
    <property type="match status" value="1"/>
</dbReference>
<reference evidence="23 24" key="1">
    <citation type="journal article" date="2013" name="Genome Announc.">
        <title>Draft Genome Sequence of an Alphaproteobacterium, Caenispirillum salinarum AK4(T), Isolated from a Solar Saltern.</title>
        <authorList>
            <person name="Khatri I."/>
            <person name="Singh A."/>
            <person name="Korpole S."/>
            <person name="Pinnaka A.K."/>
            <person name="Subramanian S."/>
        </authorList>
    </citation>
    <scope>NUCLEOTIDE SEQUENCE [LARGE SCALE GENOMIC DNA]</scope>
    <source>
        <strain evidence="23 24">AK4</strain>
    </source>
</reference>
<keyword evidence="17" id="KW-0464">Manganese</keyword>
<evidence type="ECO:0000256" key="18">
    <source>
        <dbReference type="ARBA" id="ARBA00023268"/>
    </source>
</evidence>
<evidence type="ECO:0000256" key="5">
    <source>
        <dbReference type="ARBA" id="ARBA00022695"/>
    </source>
</evidence>
<dbReference type="Gene3D" id="2.40.50.140">
    <property type="entry name" value="Nucleic acid-binding proteins"/>
    <property type="match status" value="1"/>
</dbReference>
<evidence type="ECO:0000256" key="13">
    <source>
        <dbReference type="ARBA" id="ARBA00022932"/>
    </source>
</evidence>
<feature type="compositionally biased region" description="Basic and acidic residues" evidence="21">
    <location>
        <begin position="581"/>
        <end position="601"/>
    </location>
</feature>
<comment type="caution">
    <text evidence="23">The sequence shown here is derived from an EMBL/GenBank/DDBJ whole genome shotgun (WGS) entry which is preliminary data.</text>
</comment>
<feature type="domain" description="ATP-dependent DNA ligase family profile" evidence="22">
    <location>
        <begin position="339"/>
        <end position="434"/>
    </location>
</feature>
<dbReference type="RefSeq" id="WP_009539784.1">
    <property type="nucleotide sequence ID" value="NZ_ANHY01000006.1"/>
</dbReference>
<dbReference type="GO" id="GO:0003677">
    <property type="term" value="F:DNA binding"/>
    <property type="evidence" value="ECO:0007669"/>
    <property type="project" value="UniProtKB-KW"/>
</dbReference>
<dbReference type="PATRIC" id="fig|1238182.3.peg.1339"/>
<dbReference type="Gene3D" id="3.30.470.30">
    <property type="entry name" value="DNA ligase/mRNA capping enzyme"/>
    <property type="match status" value="1"/>
</dbReference>
<dbReference type="OrthoDB" id="9802472at2"/>
<evidence type="ECO:0000256" key="7">
    <source>
        <dbReference type="ARBA" id="ARBA00022723"/>
    </source>
</evidence>
<dbReference type="PROSITE" id="PS50160">
    <property type="entry name" value="DNA_LIGASE_A3"/>
    <property type="match status" value="1"/>
</dbReference>
<dbReference type="SUPFAM" id="SSF50249">
    <property type="entry name" value="Nucleic acid-binding proteins"/>
    <property type="match status" value="1"/>
</dbReference>
<dbReference type="STRING" id="1238182.C882_3676"/>
<evidence type="ECO:0000256" key="10">
    <source>
        <dbReference type="ARBA" id="ARBA00022801"/>
    </source>
</evidence>
<dbReference type="GO" id="GO:0003910">
    <property type="term" value="F:DNA ligase (ATP) activity"/>
    <property type="evidence" value="ECO:0007669"/>
    <property type="project" value="UniProtKB-EC"/>
</dbReference>
<evidence type="ECO:0000256" key="2">
    <source>
        <dbReference type="ARBA" id="ARBA00012727"/>
    </source>
</evidence>
<keyword evidence="15" id="KW-0233">DNA recombination</keyword>
<keyword evidence="4" id="KW-0808">Transferase</keyword>
<feature type="region of interest" description="Disordered" evidence="21">
    <location>
        <begin position="24"/>
        <end position="46"/>
    </location>
</feature>
<evidence type="ECO:0000256" key="21">
    <source>
        <dbReference type="SAM" id="MobiDB-lite"/>
    </source>
</evidence>
<keyword evidence="18" id="KW-0511">Multifunctional enzyme</keyword>
<dbReference type="InterPro" id="IPR012310">
    <property type="entry name" value="DNA_ligase_ATP-dep_cent"/>
</dbReference>
<accession>K9HLT4</accession>
<dbReference type="SUPFAM" id="SSF56091">
    <property type="entry name" value="DNA ligase/mRNA capping enzyme, catalytic domain"/>
    <property type="match status" value="1"/>
</dbReference>
<feature type="compositionally biased region" description="Basic and acidic residues" evidence="21">
    <location>
        <begin position="24"/>
        <end position="34"/>
    </location>
</feature>
<dbReference type="Pfam" id="PF01068">
    <property type="entry name" value="DNA_ligase_A_M"/>
    <property type="match status" value="1"/>
</dbReference>
<dbReference type="Proteomes" id="UP000009881">
    <property type="component" value="Unassembled WGS sequence"/>
</dbReference>
<dbReference type="GO" id="GO:0003887">
    <property type="term" value="F:DNA-directed DNA polymerase activity"/>
    <property type="evidence" value="ECO:0007669"/>
    <property type="project" value="UniProtKB-KW"/>
</dbReference>
<dbReference type="Gene3D" id="3.30.1490.70">
    <property type="match status" value="1"/>
</dbReference>
<keyword evidence="14" id="KW-0238">DNA-binding</keyword>
<sequence length="901" mass="99207">MARTETASPDVRAADALAAYVAKRDFSKTREPPAHKPKRRRKSEPPVFVVQKHAATRLHYDFRLEIGGVLVSWAVTKGPSLDPADKRLAVHTEDHPMDYAGFEGTIPKGEYGGGTVMIWDGGTWEPIKDEDPAEQVRKGRLELRLHGQRMCGDWALVRMGGRKPADKGKDNWLLIKMKDDFARPGDGAALVEEYTTSAVTDRPMNVIAEEEGEDSTPATTKRATALARKKAPAKAKKPQQSAEMPDFVKPQLATREEKAPAADGWLHEIKYDGYRLIVRVEDGRARIYTRNGKDWTDRFKTLAATLADLPCTSVMLDGEAVVLDEHGASDFGLLQEALSDKKTDAVVFEVFDCLFLDGEDLRELPLITRKERLKVLMAEADTAGGATVRYSDHIDGAGPRVWEKACSMRLEGVISKRRDRPYRSGRGTDWIKSKCVERQEFVIGGYTLPSKGGQGIGALALGYYDAHGALTYAGKVGTGYTAATSKKLRALLEPRERKTSPFTGGTAGEKDIRFVRPDTVCEIEYAAWTREGVLRHAAFKGLREDKEARDVVLEQPAESPGEAGFVDAVEAEAEPEPEPGPEPKKAPAKGMDKAGAAKDDAAAPTFHGVKISNPDRVIYPQQGLTKRQLAEYMDFVAPRMLPFVKDRPLGLVRCPEGRGEQCFFQRHPGMGLGKSVSGTPVTEKGRTKTHVMVTDEAGLIGLVQSGVMEIHPWGARADDLEHPDVMVIDLDPHESVPFKDVRAAARDVRDRLSDLGLESFVKTTGGKGLHVVVPLPQRRNDWAEVKGFAQALARALAQEEPDRFVAVMTKAKRTGRIFIDYLRNGHGATAVAPYSSRAREGAPVAVPVTWEELSRVPSGDKWTVETLPARLKRQKADPWAGYFDVRQSLTKKAMRALGMKV</sequence>
<keyword evidence="7" id="KW-0479">Metal-binding</keyword>
<dbReference type="Pfam" id="PF13298">
    <property type="entry name" value="LigD_N"/>
    <property type="match status" value="1"/>
</dbReference>
<dbReference type="eggNOG" id="COG1793">
    <property type="taxonomic scope" value="Bacteria"/>
</dbReference>
<evidence type="ECO:0000256" key="6">
    <source>
        <dbReference type="ARBA" id="ARBA00022722"/>
    </source>
</evidence>
<dbReference type="InterPro" id="IPR014146">
    <property type="entry name" value="LigD_ligase_dom"/>
</dbReference>
<dbReference type="NCBIfam" id="NF004628">
    <property type="entry name" value="PRK05972.1"/>
    <property type="match status" value="1"/>
</dbReference>
<dbReference type="InterPro" id="IPR052171">
    <property type="entry name" value="NHEJ_LigD"/>
</dbReference>
<feature type="compositionally biased region" description="Basic residues" evidence="21">
    <location>
        <begin position="227"/>
        <end position="237"/>
    </location>
</feature>
<keyword evidence="5" id="KW-0548">Nucleotidyltransferase</keyword>
<dbReference type="Pfam" id="PF04679">
    <property type="entry name" value="DNA_ligase_A_C"/>
    <property type="match status" value="1"/>
</dbReference>
<evidence type="ECO:0000256" key="14">
    <source>
        <dbReference type="ARBA" id="ARBA00023125"/>
    </source>
</evidence>
<feature type="region of interest" description="Disordered" evidence="21">
    <location>
        <begin position="571"/>
        <end position="607"/>
    </location>
</feature>
<protein>
    <recommendedName>
        <fullName evidence="2">DNA ligase (ATP)</fullName>
        <ecNumber evidence="2">6.5.1.1</ecNumber>
    </recommendedName>
    <alternativeName>
        <fullName evidence="19">NHEJ DNA polymerase</fullName>
    </alternativeName>
</protein>
<evidence type="ECO:0000256" key="8">
    <source>
        <dbReference type="ARBA" id="ARBA00022741"/>
    </source>
</evidence>
<dbReference type="NCBIfam" id="TIGR02779">
    <property type="entry name" value="NHEJ_ligase_lig"/>
    <property type="match status" value="1"/>
</dbReference>
<dbReference type="CDD" id="cd04862">
    <property type="entry name" value="PaeLigD_Pol_like"/>
    <property type="match status" value="1"/>
</dbReference>
<keyword evidence="13" id="KW-0239">DNA-directed DNA polymerase</keyword>
<dbReference type="InterPro" id="IPR014145">
    <property type="entry name" value="LigD_pol_dom"/>
</dbReference>
<dbReference type="GO" id="GO:0005524">
    <property type="term" value="F:ATP binding"/>
    <property type="evidence" value="ECO:0007669"/>
    <property type="project" value="UniProtKB-KW"/>
</dbReference>
<feature type="compositionally biased region" description="Low complexity" evidence="21">
    <location>
        <begin position="216"/>
        <end position="226"/>
    </location>
</feature>
<gene>
    <name evidence="23" type="ORF">C882_3676</name>
</gene>
<keyword evidence="6" id="KW-0540">Nuclease</keyword>
<keyword evidence="16" id="KW-0234">DNA repair</keyword>
<dbReference type="GO" id="GO:0046872">
    <property type="term" value="F:metal ion binding"/>
    <property type="evidence" value="ECO:0007669"/>
    <property type="project" value="UniProtKB-KW"/>
</dbReference>
<comment type="catalytic activity">
    <reaction evidence="20">
        <text>ATP + (deoxyribonucleotide)n-3'-hydroxyl + 5'-phospho-(deoxyribonucleotide)m = (deoxyribonucleotide)n+m + AMP + diphosphate.</text>
        <dbReference type="EC" id="6.5.1.1"/>
    </reaction>
</comment>
<feature type="region of interest" description="Disordered" evidence="21">
    <location>
        <begin position="210"/>
        <end position="245"/>
    </location>
</feature>
<evidence type="ECO:0000256" key="17">
    <source>
        <dbReference type="ARBA" id="ARBA00023211"/>
    </source>
</evidence>
<dbReference type="InterPro" id="IPR014144">
    <property type="entry name" value="LigD_PE_domain"/>
</dbReference>
<dbReference type="CDD" id="cd07906">
    <property type="entry name" value="Adenylation_DNA_ligase_LigD_LigC"/>
    <property type="match status" value="1"/>
</dbReference>
<dbReference type="Gene3D" id="3.90.920.10">
    <property type="entry name" value="DNA primase, PRIM domain"/>
    <property type="match status" value="1"/>
</dbReference>
<dbReference type="NCBIfam" id="TIGR02776">
    <property type="entry name" value="NHEJ_ligase_prk"/>
    <property type="match status" value="1"/>
</dbReference>
<dbReference type="PANTHER" id="PTHR42705:SF2">
    <property type="entry name" value="BIFUNCTIONAL NON-HOMOLOGOUS END JOINING PROTEIN LIGD"/>
    <property type="match status" value="1"/>
</dbReference>
<evidence type="ECO:0000256" key="16">
    <source>
        <dbReference type="ARBA" id="ARBA00023204"/>
    </source>
</evidence>
<keyword evidence="11" id="KW-0269">Exonuclease</keyword>
<dbReference type="InterPro" id="IPR012309">
    <property type="entry name" value="DNA_ligase_ATP-dep_C"/>
</dbReference>
<dbReference type="EMBL" id="ANHY01000006">
    <property type="protein sequence ID" value="EKV31303.1"/>
    <property type="molecule type" value="Genomic_DNA"/>
</dbReference>
<dbReference type="InterPro" id="IPR012340">
    <property type="entry name" value="NA-bd_OB-fold"/>
</dbReference>
<evidence type="ECO:0000256" key="12">
    <source>
        <dbReference type="ARBA" id="ARBA00022840"/>
    </source>
</evidence>
<evidence type="ECO:0000256" key="3">
    <source>
        <dbReference type="ARBA" id="ARBA00022598"/>
    </source>
</evidence>
<evidence type="ECO:0000256" key="1">
    <source>
        <dbReference type="ARBA" id="ARBA00001936"/>
    </source>
</evidence>
<evidence type="ECO:0000256" key="20">
    <source>
        <dbReference type="ARBA" id="ARBA00034003"/>
    </source>
</evidence>
<dbReference type="GO" id="GO:0006281">
    <property type="term" value="P:DNA repair"/>
    <property type="evidence" value="ECO:0007669"/>
    <property type="project" value="UniProtKB-KW"/>
</dbReference>
<keyword evidence="3 23" id="KW-0436">Ligase</keyword>
<keyword evidence="8" id="KW-0547">Nucleotide-binding</keyword>
<dbReference type="InterPro" id="IPR014143">
    <property type="entry name" value="NHEJ_ligase_prk"/>
</dbReference>
<keyword evidence="12" id="KW-0067">ATP-binding</keyword>
<evidence type="ECO:0000256" key="9">
    <source>
        <dbReference type="ARBA" id="ARBA00022763"/>
    </source>
</evidence>
<name>K9HLT4_9PROT</name>
<dbReference type="GO" id="GO:0004527">
    <property type="term" value="F:exonuclease activity"/>
    <property type="evidence" value="ECO:0007669"/>
    <property type="project" value="UniProtKB-KW"/>
</dbReference>
<dbReference type="NCBIfam" id="TIGR02777">
    <property type="entry name" value="LigD_PE_dom"/>
    <property type="match status" value="1"/>
</dbReference>
<keyword evidence="10" id="KW-0378">Hydrolase</keyword>
<evidence type="ECO:0000256" key="4">
    <source>
        <dbReference type="ARBA" id="ARBA00022679"/>
    </source>
</evidence>
<dbReference type="InterPro" id="IPR033651">
    <property type="entry name" value="PaeLigD_Pol-like"/>
</dbReference>
<comment type="cofactor">
    <cofactor evidence="1">
        <name>Mn(2+)</name>
        <dbReference type="ChEBI" id="CHEBI:29035"/>
    </cofactor>
</comment>
<dbReference type="EC" id="6.5.1.1" evidence="2"/>
<dbReference type="PANTHER" id="PTHR42705">
    <property type="entry name" value="BIFUNCTIONAL NON-HOMOLOGOUS END JOINING PROTEIN LIGD"/>
    <property type="match status" value="1"/>
</dbReference>
<organism evidence="23 24">
    <name type="scientific">Caenispirillum salinarum AK4</name>
    <dbReference type="NCBI Taxonomy" id="1238182"/>
    <lineage>
        <taxon>Bacteria</taxon>
        <taxon>Pseudomonadati</taxon>
        <taxon>Pseudomonadota</taxon>
        <taxon>Alphaproteobacteria</taxon>
        <taxon>Rhodospirillales</taxon>
        <taxon>Novispirillaceae</taxon>
        <taxon>Caenispirillum</taxon>
    </lineage>
</organism>
<keyword evidence="9" id="KW-0227">DNA damage</keyword>
<keyword evidence="24" id="KW-1185">Reference proteome</keyword>
<dbReference type="GO" id="GO:0006310">
    <property type="term" value="P:DNA recombination"/>
    <property type="evidence" value="ECO:0007669"/>
    <property type="project" value="UniProtKB-KW"/>
</dbReference>
<evidence type="ECO:0000313" key="24">
    <source>
        <dbReference type="Proteomes" id="UP000009881"/>
    </source>
</evidence>